<dbReference type="RefSeq" id="WP_129256877.1">
    <property type="nucleotide sequence ID" value="NZ_SDKC01000001.1"/>
</dbReference>
<keyword evidence="3" id="KW-0813">Transport</keyword>
<evidence type="ECO:0000256" key="1">
    <source>
        <dbReference type="ARBA" id="ARBA00004651"/>
    </source>
</evidence>
<keyword evidence="6 8" id="KW-1133">Transmembrane helix</keyword>
<feature type="transmembrane region" description="Helical" evidence="8">
    <location>
        <begin position="37"/>
        <end position="56"/>
    </location>
</feature>
<keyword evidence="10" id="KW-1185">Reference proteome</keyword>
<keyword evidence="5 8" id="KW-0812">Transmembrane</keyword>
<name>A0A4Q1RER0_9FIRM</name>
<feature type="transmembrane region" description="Helical" evidence="8">
    <location>
        <begin position="225"/>
        <end position="247"/>
    </location>
</feature>
<dbReference type="GO" id="GO:0055085">
    <property type="term" value="P:transmembrane transport"/>
    <property type="evidence" value="ECO:0007669"/>
    <property type="project" value="InterPro"/>
</dbReference>
<dbReference type="Proteomes" id="UP000290106">
    <property type="component" value="Unassembled WGS sequence"/>
</dbReference>
<comment type="caution">
    <text evidence="9">The sequence shown here is derived from an EMBL/GenBank/DDBJ whole genome shotgun (WGS) entry which is preliminary data.</text>
</comment>
<comment type="similarity">
    <text evidence="2">Belongs to the auxin efflux carrier (TC 2.A.69) family.</text>
</comment>
<gene>
    <name evidence="9" type="ORF">ETP43_01435</name>
</gene>
<dbReference type="EMBL" id="SDKC01000001">
    <property type="protein sequence ID" value="RXS74043.1"/>
    <property type="molecule type" value="Genomic_DNA"/>
</dbReference>
<protein>
    <submittedName>
        <fullName evidence="9">AEC family transporter</fullName>
    </submittedName>
</protein>
<dbReference type="InterPro" id="IPR038770">
    <property type="entry name" value="Na+/solute_symporter_sf"/>
</dbReference>
<feature type="transmembrane region" description="Helical" evidence="8">
    <location>
        <begin position="6"/>
        <end position="25"/>
    </location>
</feature>
<dbReference type="PANTHER" id="PTHR36838:SF3">
    <property type="entry name" value="TRANSPORTER AUXIN EFFLUX CARRIER EC FAMILY"/>
    <property type="match status" value="1"/>
</dbReference>
<sequence>MNTFWILMEQIELFIVYLVIGMIMVRTGVLSDKGLDWIARVVMKLSLPTMIFVNVVSQVDRVALVKSLSIIGLAVTASILLFGLGVALTKLFHVEGDRSQIYRAMTMFGNVGFMGIPIITSIFPERGMLYVSVFTIVDQLAMWTVGVKLTSPSGKGKFDPKKLINPATVAIALAVLFVLTGLKLLGVFQTGFQNIGATATPLAMIYLGGVFACMDIRKYVKQIELYGIVICKMLIFPVLFYFVLGFIPVSEEIRMTMSLITAMPTMSSVVMLANSSGSDGEYSLGGVMLTTLCGIVTLPVVCRGLLWIAGS</sequence>
<dbReference type="PANTHER" id="PTHR36838">
    <property type="entry name" value="AUXIN EFFLUX CARRIER FAMILY PROTEIN"/>
    <property type="match status" value="1"/>
</dbReference>
<dbReference type="Pfam" id="PF03547">
    <property type="entry name" value="Mem_trans"/>
    <property type="match status" value="2"/>
</dbReference>
<dbReference type="OrthoDB" id="9798064at2"/>
<evidence type="ECO:0000256" key="4">
    <source>
        <dbReference type="ARBA" id="ARBA00022475"/>
    </source>
</evidence>
<comment type="subcellular location">
    <subcellularLocation>
        <location evidence="1">Cell membrane</location>
        <topology evidence="1">Multi-pass membrane protein</topology>
    </subcellularLocation>
</comment>
<dbReference type="AlphaFoldDB" id="A0A4Q1RER0"/>
<feature type="transmembrane region" description="Helical" evidence="8">
    <location>
        <begin position="285"/>
        <end position="309"/>
    </location>
</feature>
<reference evidence="9 10" key="1">
    <citation type="submission" date="2019-01" db="EMBL/GenBank/DDBJ databases">
        <title>Blautia sp. nov. KGMB01111 isolated human feces.</title>
        <authorList>
            <person name="Park J.-E."/>
            <person name="Kim J.-S."/>
            <person name="Park S.-H."/>
        </authorList>
    </citation>
    <scope>NUCLEOTIDE SEQUENCE [LARGE SCALE GENOMIC DNA]</scope>
    <source>
        <strain evidence="9 10">KGMB01111</strain>
    </source>
</reference>
<feature type="transmembrane region" description="Helical" evidence="8">
    <location>
        <begin position="163"/>
        <end position="185"/>
    </location>
</feature>
<evidence type="ECO:0000256" key="5">
    <source>
        <dbReference type="ARBA" id="ARBA00022692"/>
    </source>
</evidence>
<keyword evidence="7 8" id="KW-0472">Membrane</keyword>
<evidence type="ECO:0000256" key="8">
    <source>
        <dbReference type="SAM" id="Phobius"/>
    </source>
</evidence>
<dbReference type="InterPro" id="IPR004776">
    <property type="entry name" value="Mem_transp_PIN-like"/>
</dbReference>
<feature type="transmembrane region" description="Helical" evidence="8">
    <location>
        <begin position="191"/>
        <end position="213"/>
    </location>
</feature>
<evidence type="ECO:0000256" key="3">
    <source>
        <dbReference type="ARBA" id="ARBA00022448"/>
    </source>
</evidence>
<keyword evidence="4" id="KW-1003">Cell membrane</keyword>
<organism evidence="9 10">
    <name type="scientific">Blautia faecicola</name>
    <dbReference type="NCBI Taxonomy" id="2509240"/>
    <lineage>
        <taxon>Bacteria</taxon>
        <taxon>Bacillati</taxon>
        <taxon>Bacillota</taxon>
        <taxon>Clostridia</taxon>
        <taxon>Lachnospirales</taxon>
        <taxon>Lachnospiraceae</taxon>
        <taxon>Blautia</taxon>
    </lineage>
</organism>
<feature type="transmembrane region" description="Helical" evidence="8">
    <location>
        <begin position="68"/>
        <end position="89"/>
    </location>
</feature>
<dbReference type="GO" id="GO:0005886">
    <property type="term" value="C:plasma membrane"/>
    <property type="evidence" value="ECO:0007669"/>
    <property type="project" value="UniProtKB-SubCell"/>
</dbReference>
<evidence type="ECO:0000256" key="2">
    <source>
        <dbReference type="ARBA" id="ARBA00010145"/>
    </source>
</evidence>
<feature type="transmembrane region" description="Helical" evidence="8">
    <location>
        <begin position="101"/>
        <end position="123"/>
    </location>
</feature>
<proteinExistence type="inferred from homology"/>
<evidence type="ECO:0000256" key="6">
    <source>
        <dbReference type="ARBA" id="ARBA00022989"/>
    </source>
</evidence>
<accession>A0A4Q1RER0</accession>
<evidence type="ECO:0000313" key="10">
    <source>
        <dbReference type="Proteomes" id="UP000290106"/>
    </source>
</evidence>
<dbReference type="Gene3D" id="1.20.1530.20">
    <property type="match status" value="1"/>
</dbReference>
<evidence type="ECO:0000313" key="9">
    <source>
        <dbReference type="EMBL" id="RXS74043.1"/>
    </source>
</evidence>
<evidence type="ECO:0000256" key="7">
    <source>
        <dbReference type="ARBA" id="ARBA00023136"/>
    </source>
</evidence>